<dbReference type="InterPro" id="IPR036890">
    <property type="entry name" value="HATPase_C_sf"/>
</dbReference>
<evidence type="ECO:0000256" key="1">
    <source>
        <dbReference type="SAM" id="Phobius"/>
    </source>
</evidence>
<feature type="transmembrane region" description="Helical" evidence="1">
    <location>
        <begin position="134"/>
        <end position="156"/>
    </location>
</feature>
<dbReference type="AlphaFoldDB" id="A0A9D2MDU4"/>
<organism evidence="2 3">
    <name type="scientific">Candidatus Faecalibacterium faecipullorum</name>
    <dbReference type="NCBI Taxonomy" id="2838578"/>
    <lineage>
        <taxon>Bacteria</taxon>
        <taxon>Bacillati</taxon>
        <taxon>Bacillota</taxon>
        <taxon>Clostridia</taxon>
        <taxon>Eubacteriales</taxon>
        <taxon>Oscillospiraceae</taxon>
        <taxon>Faecalibacterium</taxon>
    </lineage>
</organism>
<feature type="transmembrane region" description="Helical" evidence="1">
    <location>
        <begin position="168"/>
        <end position="187"/>
    </location>
</feature>
<dbReference type="EMBL" id="DWXX01000085">
    <property type="protein sequence ID" value="HJB58990.1"/>
    <property type="molecule type" value="Genomic_DNA"/>
</dbReference>
<gene>
    <name evidence="2" type="ORF">H9771_04920</name>
</gene>
<reference evidence="2" key="1">
    <citation type="journal article" date="2021" name="PeerJ">
        <title>Extensive microbial diversity within the chicken gut microbiome revealed by metagenomics and culture.</title>
        <authorList>
            <person name="Gilroy R."/>
            <person name="Ravi A."/>
            <person name="Getino M."/>
            <person name="Pursley I."/>
            <person name="Horton D.L."/>
            <person name="Alikhan N.F."/>
            <person name="Baker D."/>
            <person name="Gharbi K."/>
            <person name="Hall N."/>
            <person name="Watson M."/>
            <person name="Adriaenssens E.M."/>
            <person name="Foster-Nyarko E."/>
            <person name="Jarju S."/>
            <person name="Secka A."/>
            <person name="Antonio M."/>
            <person name="Oren A."/>
            <person name="Chaudhuri R.R."/>
            <person name="La Ragione R."/>
            <person name="Hildebrand F."/>
            <person name="Pallen M.J."/>
        </authorList>
    </citation>
    <scope>NUCLEOTIDE SEQUENCE</scope>
    <source>
        <strain evidence="2">ChiHjej9B8-13557</strain>
    </source>
</reference>
<proteinExistence type="predicted"/>
<accession>A0A9D2MDU4</accession>
<reference evidence="2" key="2">
    <citation type="submission" date="2021-04" db="EMBL/GenBank/DDBJ databases">
        <authorList>
            <person name="Gilroy R."/>
        </authorList>
    </citation>
    <scope>NUCLEOTIDE SEQUENCE</scope>
    <source>
        <strain evidence="2">ChiHjej9B8-13557</strain>
    </source>
</reference>
<sequence>MSFQELLGGALTFLFNLFDYIILLLFFTVFGHRRWQGARLWLAVAAGWAANVLFHLDGGFTRSGFALKTAFEFGLYAAAGWMFCAGLSLLQTGLLAAFWYLGSCLRSYGMVQAAALLCGLTPAQLQAWEHRVPYIVSALIYYAAEMGLVLAFRRLYPRRRQLRLRPGQAALYLAFPAASLGALAVFVRVGGGLAVSGGLVLGCTAALLLANGAVFCLLDQTERAARDREKLRALDRQMQTQSAGLASARALYEGQRRQVHDFRAHLEVLCQMLDRQQYDAARAYLQAAAQQTGQDVLVCCGHPALDALFNTKAAAATEKKIDIRFTVSDLSALPFDPADLTVLLANLLDNAIEACE</sequence>
<feature type="non-terminal residue" evidence="2">
    <location>
        <position position="356"/>
    </location>
</feature>
<keyword evidence="1" id="KW-1133">Transmembrane helix</keyword>
<feature type="transmembrane region" description="Helical" evidence="1">
    <location>
        <begin position="108"/>
        <end position="128"/>
    </location>
</feature>
<evidence type="ECO:0000313" key="3">
    <source>
        <dbReference type="Proteomes" id="UP000824211"/>
    </source>
</evidence>
<feature type="transmembrane region" description="Helical" evidence="1">
    <location>
        <begin position="193"/>
        <end position="218"/>
    </location>
</feature>
<evidence type="ECO:0000313" key="2">
    <source>
        <dbReference type="EMBL" id="HJB58990.1"/>
    </source>
</evidence>
<keyword evidence="1" id="KW-0472">Membrane</keyword>
<dbReference type="Proteomes" id="UP000824211">
    <property type="component" value="Unassembled WGS sequence"/>
</dbReference>
<feature type="transmembrane region" description="Helical" evidence="1">
    <location>
        <begin position="76"/>
        <end position="101"/>
    </location>
</feature>
<comment type="caution">
    <text evidence="2">The sequence shown here is derived from an EMBL/GenBank/DDBJ whole genome shotgun (WGS) entry which is preliminary data.</text>
</comment>
<feature type="transmembrane region" description="Helical" evidence="1">
    <location>
        <begin position="38"/>
        <end position="56"/>
    </location>
</feature>
<protein>
    <recommendedName>
        <fullName evidence="4">GHKL domain-containing protein</fullName>
    </recommendedName>
</protein>
<name>A0A9D2MDU4_9FIRM</name>
<keyword evidence="1" id="KW-0812">Transmembrane</keyword>
<evidence type="ECO:0008006" key="4">
    <source>
        <dbReference type="Google" id="ProtNLM"/>
    </source>
</evidence>
<dbReference type="Gene3D" id="3.30.565.10">
    <property type="entry name" value="Histidine kinase-like ATPase, C-terminal domain"/>
    <property type="match status" value="1"/>
</dbReference>
<feature type="transmembrane region" description="Helical" evidence="1">
    <location>
        <begin position="6"/>
        <end position="31"/>
    </location>
</feature>
<dbReference type="SUPFAM" id="SSF55874">
    <property type="entry name" value="ATPase domain of HSP90 chaperone/DNA topoisomerase II/histidine kinase"/>
    <property type="match status" value="1"/>
</dbReference>